<reference evidence="3" key="1">
    <citation type="submission" date="2021-12" db="EMBL/GenBank/DDBJ databases">
        <authorList>
            <person name="King R."/>
        </authorList>
    </citation>
    <scope>NUCLEOTIDE SEQUENCE</scope>
</reference>
<keyword evidence="4" id="KW-1185">Reference proteome</keyword>
<dbReference type="GO" id="GO:0099122">
    <property type="term" value="F:RNA polymerase II C-terminal domain binding"/>
    <property type="evidence" value="ECO:0007669"/>
    <property type="project" value="InterPro"/>
</dbReference>
<dbReference type="OrthoDB" id="193787at2759"/>
<dbReference type="Pfam" id="PF12237">
    <property type="entry name" value="PCIF1_WW"/>
    <property type="match status" value="1"/>
</dbReference>
<protein>
    <recommendedName>
        <fullName evidence="2">WW domain-containing protein</fullName>
    </recommendedName>
</protein>
<dbReference type="EMBL" id="OU963865">
    <property type="protein sequence ID" value="CAH0389421.1"/>
    <property type="molecule type" value="Genomic_DNA"/>
</dbReference>
<evidence type="ECO:0000259" key="2">
    <source>
        <dbReference type="PROSITE" id="PS50020"/>
    </source>
</evidence>
<dbReference type="PANTHER" id="PTHR21727">
    <property type="entry name" value="PHOSPHORYLATED CTD INTERACTING FACTOR 1"/>
    <property type="match status" value="1"/>
</dbReference>
<dbReference type="Pfam" id="PF00397">
    <property type="entry name" value="WW"/>
    <property type="match status" value="1"/>
</dbReference>
<dbReference type="InterPro" id="IPR029048">
    <property type="entry name" value="HSP70_C_sf"/>
</dbReference>
<dbReference type="FunFam" id="2.20.70.10:FF:000082">
    <property type="entry name" value="Phosphorylated CTD-interacting factor"/>
    <property type="match status" value="1"/>
</dbReference>
<dbReference type="InterPro" id="IPR022035">
    <property type="entry name" value="PCIF1_WW"/>
</dbReference>
<organism evidence="3 4">
    <name type="scientific">Bemisia tabaci</name>
    <name type="common">Sweetpotato whitefly</name>
    <name type="synonym">Aleurodes tabaci</name>
    <dbReference type="NCBI Taxonomy" id="7038"/>
    <lineage>
        <taxon>Eukaryota</taxon>
        <taxon>Metazoa</taxon>
        <taxon>Ecdysozoa</taxon>
        <taxon>Arthropoda</taxon>
        <taxon>Hexapoda</taxon>
        <taxon>Insecta</taxon>
        <taxon>Pterygota</taxon>
        <taxon>Neoptera</taxon>
        <taxon>Paraneoptera</taxon>
        <taxon>Hemiptera</taxon>
        <taxon>Sternorrhyncha</taxon>
        <taxon>Aleyrodoidea</taxon>
        <taxon>Aleyrodidae</taxon>
        <taxon>Aleyrodinae</taxon>
        <taxon>Bemisia</taxon>
    </lineage>
</organism>
<evidence type="ECO:0000256" key="1">
    <source>
        <dbReference type="SAM" id="MobiDB-lite"/>
    </source>
</evidence>
<dbReference type="PANTHER" id="PTHR21727:SF0">
    <property type="entry name" value="MRNA (2'-O-METHYLADENOSINE-N(6)-)-METHYLTRANSFERASE"/>
    <property type="match status" value="1"/>
</dbReference>
<dbReference type="SUPFAM" id="SSF51045">
    <property type="entry name" value="WW domain"/>
    <property type="match status" value="1"/>
</dbReference>
<dbReference type="Proteomes" id="UP001152759">
    <property type="component" value="Chromosome 4"/>
</dbReference>
<feature type="region of interest" description="Disordered" evidence="1">
    <location>
        <begin position="660"/>
        <end position="690"/>
    </location>
</feature>
<dbReference type="AlphaFoldDB" id="A0A9P0AFH7"/>
<dbReference type="PROSITE" id="PS50020">
    <property type="entry name" value="WW_DOMAIN_2"/>
    <property type="match status" value="1"/>
</dbReference>
<feature type="domain" description="WW" evidence="2">
    <location>
        <begin position="80"/>
        <end position="114"/>
    </location>
</feature>
<dbReference type="CDD" id="cd00201">
    <property type="entry name" value="WW"/>
    <property type="match status" value="1"/>
</dbReference>
<dbReference type="Gene3D" id="2.20.70.10">
    <property type="match status" value="1"/>
</dbReference>
<dbReference type="SMART" id="SM00456">
    <property type="entry name" value="WW"/>
    <property type="match status" value="1"/>
</dbReference>
<dbReference type="GO" id="GO:0016422">
    <property type="term" value="F:mRNA (2'-O-methyladenosine-N6-)-methyltransferase activity"/>
    <property type="evidence" value="ECO:0007669"/>
    <property type="project" value="InterPro"/>
</dbReference>
<feature type="compositionally biased region" description="Pro residues" evidence="1">
    <location>
        <begin position="681"/>
        <end position="690"/>
    </location>
</feature>
<gene>
    <name evidence="3" type="ORF">BEMITA_LOCUS8251</name>
</gene>
<dbReference type="KEGG" id="btab:109034154"/>
<sequence length="690" mass="78832">MNEVSGGKPQEMASPGPSAWESPVVVHQPVPIKMQPPAHHSPLVLDHGHSHSPGAVMGLVPQTPHSAPVGGFMEHDLPPELLQVGWRKFWSKRENRPYFWNKLTGESLWEMPEIKPPQFDPITDPLGICGPGPSPQMNGPNAALKRRASEEVTGSPAPKKFIVNGPWDLEIPTGVIIYERQASMIPHPHPDIEAYRYSVVHKLRMCYQELCQSRESITAPEDSFNRWLLERKVVDKGCDPLLPSQCDPEISMSMYREIMNDIPLKLVRPKFTGDARKQLSKYAEAAKKMIESRNASSESRKVIKWNAEDTFQWLRRTVGATYDDFQERLAHLKAQCQPHLTETVKSSVEGICLKVYHLSADYAKKIKDKHWEILKEQGISEPVPPPEVNRRKVWCYPVLFGIPCTRLPTIEYLLEKEQSMLRYHGDAQPINNIYLQKLEQLYRVSCFDDKKFELFLSRVWCLLKRYKALTADSPHSQVALPITVMECLNKTFGVTFECFASPLNCYFRQYCSAFADTDSYFGSRGPLLDFKPISGSFEANPPYCEELLDAMVSHFERLLTDSCEPLSFVVTLPDLRDPTPSALSRLESSHFKRKHVVVPAFEHEYRHGFQHIINKADMNVRSSHGTVVIWLQNNAGYQRWGPTEDRVELLLEAFRPGRERERDRQELLSPQRTNNIIVPNPISPPDKVPP</sequence>
<dbReference type="InterPro" id="IPR001202">
    <property type="entry name" value="WW_dom"/>
</dbReference>
<dbReference type="Gene3D" id="1.20.1270.10">
    <property type="match status" value="1"/>
</dbReference>
<dbReference type="InterPro" id="IPR036020">
    <property type="entry name" value="WW_dom_sf"/>
</dbReference>
<feature type="region of interest" description="Disordered" evidence="1">
    <location>
        <begin position="1"/>
        <end position="22"/>
    </location>
</feature>
<evidence type="ECO:0000313" key="3">
    <source>
        <dbReference type="EMBL" id="CAH0389421.1"/>
    </source>
</evidence>
<evidence type="ECO:0000313" key="4">
    <source>
        <dbReference type="Proteomes" id="UP001152759"/>
    </source>
</evidence>
<proteinExistence type="predicted"/>
<dbReference type="GO" id="GO:0005634">
    <property type="term" value="C:nucleus"/>
    <property type="evidence" value="ECO:0007669"/>
    <property type="project" value="TreeGrafter"/>
</dbReference>
<dbReference type="InterPro" id="IPR039881">
    <property type="entry name" value="PCIF1-like"/>
</dbReference>
<accession>A0A9P0AFH7</accession>
<name>A0A9P0AFH7_BEMTA</name>